<organism evidence="1 2">
    <name type="scientific">Rhodanobacter fulvus Jip2</name>
    <dbReference type="NCBI Taxonomy" id="1163408"/>
    <lineage>
        <taxon>Bacteria</taxon>
        <taxon>Pseudomonadati</taxon>
        <taxon>Pseudomonadota</taxon>
        <taxon>Gammaproteobacteria</taxon>
        <taxon>Lysobacterales</taxon>
        <taxon>Rhodanobacteraceae</taxon>
        <taxon>Rhodanobacter</taxon>
    </lineage>
</organism>
<comment type="caution">
    <text evidence="1">The sequence shown here is derived from an EMBL/GenBank/DDBJ whole genome shotgun (WGS) entry which is preliminary data.</text>
</comment>
<evidence type="ECO:0000313" key="2">
    <source>
        <dbReference type="Proteomes" id="UP000004210"/>
    </source>
</evidence>
<protein>
    <recommendedName>
        <fullName evidence="3">Alpha/beta hydrolase</fullName>
    </recommendedName>
</protein>
<accession>I4VY33</accession>
<reference evidence="1 2" key="1">
    <citation type="journal article" date="2012" name="J. Bacteriol.">
        <title>Genome sequences for six rhodanobacter strains, isolated from soils and the terrestrial subsurface, with variable denitrification capabilities.</title>
        <authorList>
            <person name="Kostka J.E."/>
            <person name="Green S.J."/>
            <person name="Rishishwar L."/>
            <person name="Prakash O."/>
            <person name="Katz L.S."/>
            <person name="Marino-Ramirez L."/>
            <person name="Jordan I.K."/>
            <person name="Munk C."/>
            <person name="Ivanova N."/>
            <person name="Mikhailova N."/>
            <person name="Watson D.B."/>
            <person name="Brown S.D."/>
            <person name="Palumbo A.V."/>
            <person name="Brooks S.C."/>
        </authorList>
    </citation>
    <scope>NUCLEOTIDE SEQUENCE [LARGE SCALE GENOMIC DNA]</scope>
    <source>
        <strain evidence="2">Jip2T</strain>
    </source>
</reference>
<name>I4VY33_9GAMM</name>
<proteinExistence type="predicted"/>
<dbReference type="InterPro" id="IPR029058">
    <property type="entry name" value="AB_hydrolase_fold"/>
</dbReference>
<sequence length="80" mass="8828">MIDQSIPKGITQQLQDQRTVMWEQMHNEIAAMSTHGVNEIVPRAGHLINYDRPEIVIDAIRQTLAIAAEQAAPGSIAVPK</sequence>
<evidence type="ECO:0000313" key="1">
    <source>
        <dbReference type="EMBL" id="EIL92124.1"/>
    </source>
</evidence>
<keyword evidence="2" id="KW-1185">Reference proteome</keyword>
<dbReference type="EMBL" id="AJXU01000011">
    <property type="protein sequence ID" value="EIL92124.1"/>
    <property type="molecule type" value="Genomic_DNA"/>
</dbReference>
<evidence type="ECO:0008006" key="3">
    <source>
        <dbReference type="Google" id="ProtNLM"/>
    </source>
</evidence>
<dbReference type="Proteomes" id="UP000004210">
    <property type="component" value="Unassembled WGS sequence"/>
</dbReference>
<dbReference type="AlphaFoldDB" id="I4VY33"/>
<dbReference type="Gene3D" id="3.40.50.1820">
    <property type="entry name" value="alpha/beta hydrolase"/>
    <property type="match status" value="1"/>
</dbReference>
<gene>
    <name evidence="1" type="ORF">UU9_02511</name>
</gene>